<evidence type="ECO:0000256" key="8">
    <source>
        <dbReference type="ARBA" id="ARBA00023012"/>
    </source>
</evidence>
<dbReference type="InterPro" id="IPR011712">
    <property type="entry name" value="Sig_transdc_His_kin_sub3_dim/P"/>
</dbReference>
<evidence type="ECO:0000256" key="9">
    <source>
        <dbReference type="SAM" id="MobiDB-lite"/>
    </source>
</evidence>
<dbReference type="Gene3D" id="1.20.5.1930">
    <property type="match status" value="1"/>
</dbReference>
<evidence type="ECO:0000256" key="3">
    <source>
        <dbReference type="ARBA" id="ARBA00022553"/>
    </source>
</evidence>
<dbReference type="GO" id="GO:0016301">
    <property type="term" value="F:kinase activity"/>
    <property type="evidence" value="ECO:0007669"/>
    <property type="project" value="UniProtKB-KW"/>
</dbReference>
<keyword evidence="3" id="KW-0597">Phosphoprotein</keyword>
<dbReference type="Gene3D" id="3.30.565.10">
    <property type="entry name" value="Histidine kinase-like ATPase, C-terminal domain"/>
    <property type="match status" value="1"/>
</dbReference>
<reference evidence="13" key="1">
    <citation type="journal article" date="2019" name="Int. J. Syst. Evol. Microbiol.">
        <title>The Global Catalogue of Microorganisms (GCM) 10K type strain sequencing project: providing services to taxonomists for standard genome sequencing and annotation.</title>
        <authorList>
            <consortium name="The Broad Institute Genomics Platform"/>
            <consortium name="The Broad Institute Genome Sequencing Center for Infectious Disease"/>
            <person name="Wu L."/>
            <person name="Ma J."/>
        </authorList>
    </citation>
    <scope>NUCLEOTIDE SEQUENCE [LARGE SCALE GENOMIC DNA]</scope>
    <source>
        <strain evidence="13">JCM 18409</strain>
    </source>
</reference>
<dbReference type="InterPro" id="IPR050482">
    <property type="entry name" value="Sensor_HK_TwoCompSys"/>
</dbReference>
<keyword evidence="10" id="KW-0812">Transmembrane</keyword>
<organism evidence="12 13">
    <name type="scientific">Streptomyces siamensis</name>
    <dbReference type="NCBI Taxonomy" id="1274986"/>
    <lineage>
        <taxon>Bacteria</taxon>
        <taxon>Bacillati</taxon>
        <taxon>Actinomycetota</taxon>
        <taxon>Actinomycetes</taxon>
        <taxon>Kitasatosporales</taxon>
        <taxon>Streptomycetaceae</taxon>
        <taxon>Streptomyces</taxon>
    </lineage>
</organism>
<evidence type="ECO:0000313" key="12">
    <source>
        <dbReference type="EMBL" id="GAA5019922.1"/>
    </source>
</evidence>
<evidence type="ECO:0000256" key="2">
    <source>
        <dbReference type="ARBA" id="ARBA00012438"/>
    </source>
</evidence>
<gene>
    <name evidence="12" type="ORF">GCM10023335_49120</name>
</gene>
<dbReference type="SUPFAM" id="SSF55874">
    <property type="entry name" value="ATPase domain of HSP90 chaperone/DNA topoisomerase II/histidine kinase"/>
    <property type="match status" value="1"/>
</dbReference>
<feature type="transmembrane region" description="Helical" evidence="10">
    <location>
        <begin position="109"/>
        <end position="138"/>
    </location>
</feature>
<dbReference type="EMBL" id="BAABKB010000019">
    <property type="protein sequence ID" value="GAA5019922.1"/>
    <property type="molecule type" value="Genomic_DNA"/>
</dbReference>
<keyword evidence="13" id="KW-1185">Reference proteome</keyword>
<feature type="domain" description="Signal transduction histidine kinase subgroup 3 dimerisation and phosphoacceptor" evidence="11">
    <location>
        <begin position="215"/>
        <end position="280"/>
    </location>
</feature>
<dbReference type="InterPro" id="IPR036890">
    <property type="entry name" value="HATPase_C_sf"/>
</dbReference>
<keyword evidence="10" id="KW-0472">Membrane</keyword>
<feature type="transmembrane region" description="Helical" evidence="10">
    <location>
        <begin position="20"/>
        <end position="41"/>
    </location>
</feature>
<evidence type="ECO:0000256" key="10">
    <source>
        <dbReference type="SAM" id="Phobius"/>
    </source>
</evidence>
<keyword evidence="5" id="KW-0547">Nucleotide-binding</keyword>
<evidence type="ECO:0000256" key="7">
    <source>
        <dbReference type="ARBA" id="ARBA00022840"/>
    </source>
</evidence>
<keyword evidence="6 12" id="KW-0418">Kinase</keyword>
<comment type="catalytic activity">
    <reaction evidence="1">
        <text>ATP + protein L-histidine = ADP + protein N-phospho-L-histidine.</text>
        <dbReference type="EC" id="2.7.13.3"/>
    </reaction>
</comment>
<dbReference type="Pfam" id="PF07730">
    <property type="entry name" value="HisKA_3"/>
    <property type="match status" value="1"/>
</dbReference>
<evidence type="ECO:0000313" key="13">
    <source>
        <dbReference type="Proteomes" id="UP001501759"/>
    </source>
</evidence>
<feature type="compositionally biased region" description="Low complexity" evidence="9">
    <location>
        <begin position="287"/>
        <end position="302"/>
    </location>
</feature>
<dbReference type="Proteomes" id="UP001501759">
    <property type="component" value="Unassembled WGS sequence"/>
</dbReference>
<evidence type="ECO:0000259" key="11">
    <source>
        <dbReference type="Pfam" id="PF07730"/>
    </source>
</evidence>
<dbReference type="PANTHER" id="PTHR24421">
    <property type="entry name" value="NITRATE/NITRITE SENSOR PROTEIN NARX-RELATED"/>
    <property type="match status" value="1"/>
</dbReference>
<dbReference type="RefSeq" id="WP_345653239.1">
    <property type="nucleotide sequence ID" value="NZ_BAABKB010000019.1"/>
</dbReference>
<evidence type="ECO:0000256" key="5">
    <source>
        <dbReference type="ARBA" id="ARBA00022741"/>
    </source>
</evidence>
<keyword evidence="10" id="KW-1133">Transmembrane helix</keyword>
<keyword evidence="4" id="KW-0808">Transferase</keyword>
<keyword evidence="8" id="KW-0902">Two-component regulatory system</keyword>
<evidence type="ECO:0000256" key="1">
    <source>
        <dbReference type="ARBA" id="ARBA00000085"/>
    </source>
</evidence>
<proteinExistence type="predicted"/>
<evidence type="ECO:0000256" key="6">
    <source>
        <dbReference type="ARBA" id="ARBA00022777"/>
    </source>
</evidence>
<sequence length="442" mass="46111">MRGAARFLFGRRARRRWVHLILGGALAMPYVLVGEVIVGPATGARHVFDSLPLQLLSFAVGLPLAAITAPFPLTRPMSVAAVRALCGIDGDVLAEGPARTWAARRRAAAWFTLHLGFGGIISGMSLAVPPFAAVLIALPAVSLLRDSRLGLPEVLDHGWALALSPVAGFATLIALAGCAAGAGGLLARWAPLLLGPTPEDRLAAAERRAADLAVRNRLARELHDSVGHALSAVTLQASAARRVLDTDPDFVREALTAIEDTTRRTVGELDAVLGMLREGDDRERWPGPDTAAGPGPGEPATPTLDADLDGLLRRTRAGGLCVTAAVEVRPETLPPLVSREAYRIAQEALSNALKHSGPGTRVTLRIELTGHGPCSALCMTVENPVSAAVPAPRPGGGHGLRGIADRARLLGGTTEAGPVDGLWRLAVRLPVPPPAQTSEEPA</sequence>
<keyword evidence="7" id="KW-0067">ATP-binding</keyword>
<dbReference type="EC" id="2.7.13.3" evidence="2"/>
<name>A0ABP9J5M8_9ACTN</name>
<feature type="transmembrane region" description="Helical" evidence="10">
    <location>
        <begin position="53"/>
        <end position="73"/>
    </location>
</feature>
<accession>A0ABP9J5M8</accession>
<protein>
    <recommendedName>
        <fullName evidence="2">histidine kinase</fullName>
        <ecNumber evidence="2">2.7.13.3</ecNumber>
    </recommendedName>
</protein>
<feature type="transmembrane region" description="Helical" evidence="10">
    <location>
        <begin position="158"/>
        <end position="187"/>
    </location>
</feature>
<dbReference type="CDD" id="cd16917">
    <property type="entry name" value="HATPase_UhpB-NarQ-NarX-like"/>
    <property type="match status" value="1"/>
</dbReference>
<comment type="caution">
    <text evidence="12">The sequence shown here is derived from an EMBL/GenBank/DDBJ whole genome shotgun (WGS) entry which is preliminary data.</text>
</comment>
<dbReference type="PANTHER" id="PTHR24421:SF10">
    <property type="entry name" value="NITRATE_NITRITE SENSOR PROTEIN NARQ"/>
    <property type="match status" value="1"/>
</dbReference>
<evidence type="ECO:0000256" key="4">
    <source>
        <dbReference type="ARBA" id="ARBA00022679"/>
    </source>
</evidence>
<feature type="region of interest" description="Disordered" evidence="9">
    <location>
        <begin position="278"/>
        <end position="302"/>
    </location>
</feature>